<keyword evidence="11 15" id="KW-0456">Lyase</keyword>
<evidence type="ECO:0000256" key="7">
    <source>
        <dbReference type="ARBA" id="ARBA00022801"/>
    </source>
</evidence>
<dbReference type="InterPro" id="IPR000214">
    <property type="entry name" value="Znf_DNA_glyclase/AP_lyase"/>
</dbReference>
<dbReference type="Pfam" id="PF06831">
    <property type="entry name" value="H2TH"/>
    <property type="match status" value="1"/>
</dbReference>
<keyword evidence="7 15" id="KW-0378">Hydrolase</keyword>
<feature type="compositionally biased region" description="Polar residues" evidence="16">
    <location>
        <begin position="120"/>
        <end position="129"/>
    </location>
</feature>
<feature type="compositionally biased region" description="Basic and acidic residues" evidence="16">
    <location>
        <begin position="74"/>
        <end position="93"/>
    </location>
</feature>
<feature type="active site" description="Schiff-base intermediate with DNA" evidence="15">
    <location>
        <position position="2"/>
    </location>
</feature>
<dbReference type="InterPro" id="IPR035937">
    <property type="entry name" value="FPG_N"/>
</dbReference>
<evidence type="ECO:0000256" key="14">
    <source>
        <dbReference type="ARBA" id="ARBA00044632"/>
    </source>
</evidence>
<dbReference type="NCBIfam" id="TIGR00577">
    <property type="entry name" value="fpg"/>
    <property type="match status" value="1"/>
</dbReference>
<keyword evidence="8 15" id="KW-0862">Zinc</keyword>
<feature type="binding site" evidence="15">
    <location>
        <position position="185"/>
    </location>
    <ligand>
        <name>DNA</name>
        <dbReference type="ChEBI" id="CHEBI:16991"/>
    </ligand>
</feature>
<dbReference type="AlphaFoldDB" id="A0A7W9Q981"/>
<dbReference type="CDD" id="cd08966">
    <property type="entry name" value="EcFpg-like_N"/>
    <property type="match status" value="1"/>
</dbReference>
<keyword evidence="20" id="KW-1185">Reference proteome</keyword>
<comment type="cofactor">
    <cofactor evidence="15">
        <name>Zn(2+)</name>
        <dbReference type="ChEBI" id="CHEBI:29105"/>
    </cofactor>
    <text evidence="15">Binds 1 zinc ion per subunit.</text>
</comment>
<dbReference type="GO" id="GO:0003690">
    <property type="term" value="F:double-stranded DNA binding"/>
    <property type="evidence" value="ECO:0007669"/>
    <property type="project" value="UniProtKB-ARBA"/>
</dbReference>
<evidence type="ECO:0000256" key="12">
    <source>
        <dbReference type="ARBA" id="ARBA00023268"/>
    </source>
</evidence>
<dbReference type="Pfam" id="PF01149">
    <property type="entry name" value="Fapy_DNA_glyco"/>
    <property type="match status" value="2"/>
</dbReference>
<dbReference type="GO" id="GO:0034039">
    <property type="term" value="F:8-oxo-7,8-dihydroguanine DNA N-glycosylase activity"/>
    <property type="evidence" value="ECO:0007669"/>
    <property type="project" value="TreeGrafter"/>
</dbReference>
<dbReference type="Proteomes" id="UP000588098">
    <property type="component" value="Unassembled WGS sequence"/>
</dbReference>
<dbReference type="NCBIfam" id="NF002211">
    <property type="entry name" value="PRK01103.1"/>
    <property type="match status" value="1"/>
</dbReference>
<dbReference type="GO" id="GO:0006284">
    <property type="term" value="P:base-excision repair"/>
    <property type="evidence" value="ECO:0007669"/>
    <property type="project" value="InterPro"/>
</dbReference>
<evidence type="ECO:0000256" key="3">
    <source>
        <dbReference type="ARBA" id="ARBA00011245"/>
    </source>
</evidence>
<evidence type="ECO:0000256" key="6">
    <source>
        <dbReference type="ARBA" id="ARBA00022771"/>
    </source>
</evidence>
<dbReference type="PROSITE" id="PS01242">
    <property type="entry name" value="ZF_FPG_1"/>
    <property type="match status" value="1"/>
</dbReference>
<dbReference type="GO" id="GO:0140078">
    <property type="term" value="F:class I DNA-(apurinic or apyrimidinic site) endonuclease activity"/>
    <property type="evidence" value="ECO:0007669"/>
    <property type="project" value="UniProtKB-EC"/>
</dbReference>
<dbReference type="PROSITE" id="PS51066">
    <property type="entry name" value="ZF_FPG_2"/>
    <property type="match status" value="1"/>
</dbReference>
<protein>
    <recommendedName>
        <fullName evidence="15">Formamidopyrimidine-DNA glycosylase</fullName>
        <shortName evidence="15">Fapy-DNA glycosylase</shortName>
        <ecNumber evidence="15">3.2.2.23</ecNumber>
    </recommendedName>
    <alternativeName>
        <fullName evidence="15">DNA-(apurinic or apyrimidinic site) lyase MutM</fullName>
        <shortName evidence="15">AP lyase MutM</shortName>
        <ecNumber evidence="15">4.2.99.18</ecNumber>
    </alternativeName>
</protein>
<dbReference type="SMART" id="SM01232">
    <property type="entry name" value="H2TH"/>
    <property type="match status" value="1"/>
</dbReference>
<comment type="similarity">
    <text evidence="2 15">Belongs to the FPG family.</text>
</comment>
<dbReference type="FunFam" id="1.10.8.50:FF:000003">
    <property type="entry name" value="Formamidopyrimidine-DNA glycosylase"/>
    <property type="match status" value="1"/>
</dbReference>
<keyword evidence="4 15" id="KW-0479">Metal-binding</keyword>
<keyword evidence="6 15" id="KW-0863">Zinc-finger</keyword>
<feature type="binding site" evidence="15">
    <location>
        <position position="206"/>
    </location>
    <ligand>
        <name>DNA</name>
        <dbReference type="ChEBI" id="CHEBI:16991"/>
    </ligand>
</feature>
<dbReference type="PANTHER" id="PTHR22993">
    <property type="entry name" value="FORMAMIDOPYRIMIDINE-DNA GLYCOSYLASE"/>
    <property type="match status" value="1"/>
</dbReference>
<feature type="binding site" evidence="15">
    <location>
        <position position="252"/>
    </location>
    <ligand>
        <name>DNA</name>
        <dbReference type="ChEBI" id="CHEBI:16991"/>
    </ligand>
</feature>
<proteinExistence type="inferred from homology"/>
<accession>A0A7W9Q981</accession>
<evidence type="ECO:0000256" key="2">
    <source>
        <dbReference type="ARBA" id="ARBA00009409"/>
    </source>
</evidence>
<feature type="region of interest" description="Disordered" evidence="16">
    <location>
        <begin position="71"/>
        <end position="151"/>
    </location>
</feature>
<evidence type="ECO:0000259" key="17">
    <source>
        <dbReference type="PROSITE" id="PS51066"/>
    </source>
</evidence>
<reference evidence="19 20" key="1">
    <citation type="submission" date="2020-08" db="EMBL/GenBank/DDBJ databases">
        <title>Genomic Encyclopedia of Type Strains, Phase III (KMG-III): the genomes of soil and plant-associated and newly described type strains.</title>
        <authorList>
            <person name="Whitman W."/>
        </authorList>
    </citation>
    <scope>NUCLEOTIDE SEQUENCE [LARGE SCALE GENOMIC DNA]</scope>
    <source>
        <strain evidence="19 20">CECT 8305</strain>
    </source>
</reference>
<dbReference type="Gene3D" id="1.10.8.50">
    <property type="match status" value="1"/>
</dbReference>
<dbReference type="SUPFAM" id="SSF57716">
    <property type="entry name" value="Glucocorticoid receptor-like (DNA-binding domain)"/>
    <property type="match status" value="1"/>
</dbReference>
<comment type="subunit">
    <text evidence="3 15">Monomer.</text>
</comment>
<evidence type="ECO:0000256" key="15">
    <source>
        <dbReference type="HAMAP-Rule" id="MF_00103"/>
    </source>
</evidence>
<dbReference type="SUPFAM" id="SSF81624">
    <property type="entry name" value="N-terminal domain of MutM-like DNA repair proteins"/>
    <property type="match status" value="2"/>
</dbReference>
<evidence type="ECO:0000256" key="16">
    <source>
        <dbReference type="SAM" id="MobiDB-lite"/>
    </source>
</evidence>
<evidence type="ECO:0000256" key="13">
    <source>
        <dbReference type="ARBA" id="ARBA00023295"/>
    </source>
</evidence>
<dbReference type="EC" id="4.2.99.18" evidence="15"/>
<dbReference type="SUPFAM" id="SSF46946">
    <property type="entry name" value="S13-like H2TH domain"/>
    <property type="match status" value="1"/>
</dbReference>
<dbReference type="GO" id="GO:0008270">
    <property type="term" value="F:zinc ion binding"/>
    <property type="evidence" value="ECO:0007669"/>
    <property type="project" value="UniProtKB-UniRule"/>
</dbReference>
<dbReference type="GO" id="GO:0006979">
    <property type="term" value="P:response to oxidative stress"/>
    <property type="evidence" value="ECO:0007669"/>
    <property type="project" value="UniProtKB-ARBA"/>
</dbReference>
<evidence type="ECO:0000313" key="19">
    <source>
        <dbReference type="EMBL" id="MBB5935978.1"/>
    </source>
</evidence>
<comment type="caution">
    <text evidence="19">The sequence shown here is derived from an EMBL/GenBank/DDBJ whole genome shotgun (WGS) entry which is preliminary data.</text>
</comment>
<feature type="domain" description="FPG-type" evidence="17">
    <location>
        <begin position="338"/>
        <end position="372"/>
    </location>
</feature>
<evidence type="ECO:0000256" key="1">
    <source>
        <dbReference type="ARBA" id="ARBA00001668"/>
    </source>
</evidence>
<evidence type="ECO:0000259" key="18">
    <source>
        <dbReference type="PROSITE" id="PS51068"/>
    </source>
</evidence>
<evidence type="ECO:0000256" key="5">
    <source>
        <dbReference type="ARBA" id="ARBA00022763"/>
    </source>
</evidence>
<evidence type="ECO:0000313" key="20">
    <source>
        <dbReference type="Proteomes" id="UP000588098"/>
    </source>
</evidence>
<dbReference type="InterPro" id="IPR010979">
    <property type="entry name" value="Ribosomal_uS13-like_H2TH"/>
</dbReference>
<evidence type="ECO:0000256" key="9">
    <source>
        <dbReference type="ARBA" id="ARBA00023125"/>
    </source>
</evidence>
<keyword evidence="9 15" id="KW-0238">DNA-binding</keyword>
<feature type="compositionally biased region" description="Low complexity" evidence="16">
    <location>
        <begin position="106"/>
        <end position="118"/>
    </location>
</feature>
<name>A0A7W9Q981_9ACTN</name>
<keyword evidence="10 15" id="KW-0234">DNA repair</keyword>
<dbReference type="InterPro" id="IPR020629">
    <property type="entry name" value="FPG_Glyclase"/>
</dbReference>
<feature type="active site" description="Proton donor" evidence="15">
    <location>
        <position position="3"/>
    </location>
</feature>
<evidence type="ECO:0000256" key="4">
    <source>
        <dbReference type="ARBA" id="ARBA00022723"/>
    </source>
</evidence>
<gene>
    <name evidence="15" type="primary">mutM</name>
    <name evidence="15" type="synonym">fpg</name>
    <name evidence="19" type="ORF">FHS42_003047</name>
</gene>
<keyword evidence="12 15" id="KW-0511">Multifunctional enzyme</keyword>
<organism evidence="19 20">
    <name type="scientific">Streptomyces zagrosensis</name>
    <dbReference type="NCBI Taxonomy" id="1042984"/>
    <lineage>
        <taxon>Bacteria</taxon>
        <taxon>Bacillati</taxon>
        <taxon>Actinomycetota</taxon>
        <taxon>Actinomycetes</taxon>
        <taxon>Kitasatosporales</taxon>
        <taxon>Streptomycetaceae</taxon>
        <taxon>Streptomyces</taxon>
    </lineage>
</organism>
<sequence>MPELPEVEVVRRGLERWVTGRTIAEVQVLHPRAIRRHLAGPADFAAQLVGHRFAAACRRGKYLWLPLDAPGAKGEADPELRVRGESEDADRAMGRGARGAVHEATGHGARAAGRGATEQGVRSTESETALTDDGAPGTERGAVDTGHGATGPLEHSGATGQSVLGHLGMSGQLLVQPTGTPDEKHLRIRFRFADATGTELRFVDQRTFGGLSLHDQLPDAFDGLPDVIGHIARDPLDPAFDETAFYAALRRRRTTIKRALLDQSLVSGVGNIYADEALWRARLHFDRPTAGLTRTRATELLGHIRDVMNAALAVGGTSFDSLYVNVNGESGYFDRSLDAYGREDEPCRRCGTAMRRSPWMNRSSYYCPRCQRPPRLTVPRAQRSGPVR</sequence>
<dbReference type="PROSITE" id="PS51068">
    <property type="entry name" value="FPG_CAT"/>
    <property type="match status" value="1"/>
</dbReference>
<dbReference type="GO" id="GO:0003684">
    <property type="term" value="F:damaged DNA binding"/>
    <property type="evidence" value="ECO:0007669"/>
    <property type="project" value="InterPro"/>
</dbReference>
<keyword evidence="13 15" id="KW-0326">Glycosidase</keyword>
<comment type="catalytic activity">
    <reaction evidence="1 15">
        <text>Hydrolysis of DNA containing ring-opened 7-methylguanine residues, releasing 2,6-diamino-4-hydroxy-5-(N-methyl)formamidopyrimidine.</text>
        <dbReference type="EC" id="3.2.2.23"/>
    </reaction>
</comment>
<feature type="active site" description="Proton donor; for beta-elimination activity" evidence="15">
    <location>
        <position position="61"/>
    </location>
</feature>
<dbReference type="HAMAP" id="MF_00103">
    <property type="entry name" value="Fapy_DNA_glycosyl"/>
    <property type="match status" value="1"/>
</dbReference>
<evidence type="ECO:0000256" key="11">
    <source>
        <dbReference type="ARBA" id="ARBA00023239"/>
    </source>
</evidence>
<feature type="active site" description="Proton donor; for delta-elimination activity" evidence="15">
    <location>
        <position position="362"/>
    </location>
</feature>
<dbReference type="EMBL" id="JACHJL010000006">
    <property type="protein sequence ID" value="MBB5935978.1"/>
    <property type="molecule type" value="Genomic_DNA"/>
</dbReference>
<comment type="function">
    <text evidence="15">Involved in base excision repair of DNA damaged by oxidation or by mutagenic agents. Acts as DNA glycosylase that recognizes and removes damaged bases. Has a preference for oxidized purines, such as 7,8-dihydro-8-oxoguanine (8-oxoG). Has AP (apurinic/apyrimidinic) lyase activity and introduces nicks in the DNA strand. Cleaves the DNA backbone by beta-delta elimination to generate a single-strand break at the site of the removed base with both 3'- and 5'-phosphates.</text>
</comment>
<feature type="domain" description="Formamidopyrimidine-DNA glycosylase catalytic" evidence="18">
    <location>
        <begin position="2"/>
        <end position="209"/>
    </location>
</feature>
<dbReference type="InterPro" id="IPR015887">
    <property type="entry name" value="DNA_glyclase_Znf_dom_DNA_BS"/>
</dbReference>
<dbReference type="PANTHER" id="PTHR22993:SF9">
    <property type="entry name" value="FORMAMIDOPYRIMIDINE-DNA GLYCOSYLASE"/>
    <property type="match status" value="1"/>
</dbReference>
<keyword evidence="5 15" id="KW-0227">DNA damage</keyword>
<evidence type="ECO:0000256" key="8">
    <source>
        <dbReference type="ARBA" id="ARBA00022833"/>
    </source>
</evidence>
<comment type="catalytic activity">
    <reaction evidence="14 15">
        <text>2'-deoxyribonucleotide-(2'-deoxyribose 5'-phosphate)-2'-deoxyribonucleotide-DNA = a 3'-end 2'-deoxyribonucleotide-(2,3-dehydro-2,3-deoxyribose 5'-phosphate)-DNA + a 5'-end 5'-phospho-2'-deoxyribonucleoside-DNA + H(+)</text>
        <dbReference type="Rhea" id="RHEA:66592"/>
        <dbReference type="Rhea" id="RHEA-COMP:13180"/>
        <dbReference type="Rhea" id="RHEA-COMP:16897"/>
        <dbReference type="Rhea" id="RHEA-COMP:17067"/>
        <dbReference type="ChEBI" id="CHEBI:15378"/>
        <dbReference type="ChEBI" id="CHEBI:136412"/>
        <dbReference type="ChEBI" id="CHEBI:157695"/>
        <dbReference type="ChEBI" id="CHEBI:167181"/>
        <dbReference type="EC" id="4.2.99.18"/>
    </reaction>
</comment>
<dbReference type="EC" id="3.2.2.23" evidence="15"/>
<evidence type="ECO:0000256" key="10">
    <source>
        <dbReference type="ARBA" id="ARBA00023204"/>
    </source>
</evidence>
<dbReference type="Gene3D" id="3.20.190.10">
    <property type="entry name" value="MutM-like, N-terminal"/>
    <property type="match status" value="1"/>
</dbReference>
<dbReference type="SMART" id="SM00898">
    <property type="entry name" value="Fapy_DNA_glyco"/>
    <property type="match status" value="1"/>
</dbReference>
<dbReference type="RefSeq" id="WP_184572612.1">
    <property type="nucleotide sequence ID" value="NZ_JACHJL010000006.1"/>
</dbReference>
<dbReference type="InterPro" id="IPR015886">
    <property type="entry name" value="H2TH_FPG"/>
</dbReference>
<dbReference type="InterPro" id="IPR012319">
    <property type="entry name" value="FPG_cat"/>
</dbReference>